<gene>
    <name evidence="6" type="ORF">OSTQU699_LOCUS2282</name>
</gene>
<protein>
    <submittedName>
        <fullName evidence="6">Uncharacterized protein</fullName>
    </submittedName>
</protein>
<feature type="coiled-coil region" evidence="4">
    <location>
        <begin position="22"/>
        <end position="53"/>
    </location>
</feature>
<comment type="caution">
    <text evidence="6">The sequence shown here is derived from an EMBL/GenBank/DDBJ whole genome shotgun (WGS) entry which is preliminary data.</text>
</comment>
<dbReference type="Gene3D" id="3.30.1120.90">
    <property type="entry name" value="Nucleosome assembly protein"/>
    <property type="match status" value="1"/>
</dbReference>
<dbReference type="GO" id="GO:0005634">
    <property type="term" value="C:nucleus"/>
    <property type="evidence" value="ECO:0007669"/>
    <property type="project" value="InterPro"/>
</dbReference>
<dbReference type="InterPro" id="IPR037231">
    <property type="entry name" value="NAP-like_sf"/>
</dbReference>
<dbReference type="PANTHER" id="PTHR11875">
    <property type="entry name" value="TESTIS-SPECIFIC Y-ENCODED PROTEIN"/>
    <property type="match status" value="1"/>
</dbReference>
<keyword evidence="4" id="KW-0175">Coiled coil</keyword>
<reference evidence="6" key="1">
    <citation type="submission" date="2020-12" db="EMBL/GenBank/DDBJ databases">
        <authorList>
            <person name="Iha C."/>
        </authorList>
    </citation>
    <scope>NUCLEOTIDE SEQUENCE</scope>
</reference>
<organism evidence="6 7">
    <name type="scientific">Ostreobium quekettii</name>
    <dbReference type="NCBI Taxonomy" id="121088"/>
    <lineage>
        <taxon>Eukaryota</taxon>
        <taxon>Viridiplantae</taxon>
        <taxon>Chlorophyta</taxon>
        <taxon>core chlorophytes</taxon>
        <taxon>Ulvophyceae</taxon>
        <taxon>TCBD clade</taxon>
        <taxon>Bryopsidales</taxon>
        <taxon>Ostreobineae</taxon>
        <taxon>Ostreobiaceae</taxon>
        <taxon>Ostreobium</taxon>
    </lineage>
</organism>
<keyword evidence="2" id="KW-0143">Chaperone</keyword>
<evidence type="ECO:0000256" key="3">
    <source>
        <dbReference type="RuleBase" id="RU003876"/>
    </source>
</evidence>
<dbReference type="GO" id="GO:0000724">
    <property type="term" value="P:double-strand break repair via homologous recombination"/>
    <property type="evidence" value="ECO:0007669"/>
    <property type="project" value="UniProtKB-ARBA"/>
</dbReference>
<sequence length="290" mass="33036">MNEPKKPRLEAEQGGDDADQGVLKAMEGLESLQDELDKVNDEASEKVLQLEQQYNKQRKPIYARRGQMIAKIPEFWKTAFLNHPVLSDLITEDDEEALFFLAEVMVDDSEDIKSGFKITFRFNANPYFEDGELQKSLTFAEDGTLQVDGTPPNWKDGMGPSQNYTVQDGKRGREHVYSFFQWFVESGTLDSGHQDEIAAIIKDEIWPNPYKFYQNDLEDFDGFNVGPDPEVFDEDEEGDEDDFDEGYDEAECPDGRGPNSVPPPAGGVPREYEQDDEDGEDEEEEDEREG</sequence>
<feature type="region of interest" description="Disordered" evidence="5">
    <location>
        <begin position="1"/>
        <end position="21"/>
    </location>
</feature>
<evidence type="ECO:0000256" key="4">
    <source>
        <dbReference type="SAM" id="Coils"/>
    </source>
</evidence>
<evidence type="ECO:0000256" key="1">
    <source>
        <dbReference type="ARBA" id="ARBA00009947"/>
    </source>
</evidence>
<evidence type="ECO:0000256" key="2">
    <source>
        <dbReference type="ARBA" id="ARBA00023186"/>
    </source>
</evidence>
<accession>A0A8S1ISK7</accession>
<comment type="similarity">
    <text evidence="1 3">Belongs to the nucleosome assembly protein (NAP) family.</text>
</comment>
<dbReference type="Pfam" id="PF00956">
    <property type="entry name" value="NAP"/>
    <property type="match status" value="1"/>
</dbReference>
<dbReference type="AlphaFoldDB" id="A0A8S1ISK7"/>
<dbReference type="Gene3D" id="1.20.5.1500">
    <property type="match status" value="1"/>
</dbReference>
<feature type="region of interest" description="Disordered" evidence="5">
    <location>
        <begin position="221"/>
        <end position="290"/>
    </location>
</feature>
<evidence type="ECO:0000313" key="6">
    <source>
        <dbReference type="EMBL" id="CAD7696921.1"/>
    </source>
</evidence>
<name>A0A8S1ISK7_9CHLO</name>
<dbReference type="InterPro" id="IPR002164">
    <property type="entry name" value="NAP_family"/>
</dbReference>
<proteinExistence type="inferred from homology"/>
<keyword evidence="7" id="KW-1185">Reference proteome</keyword>
<dbReference type="EMBL" id="CAJHUC010000571">
    <property type="protein sequence ID" value="CAD7696921.1"/>
    <property type="molecule type" value="Genomic_DNA"/>
</dbReference>
<feature type="compositionally biased region" description="Acidic residues" evidence="5">
    <location>
        <begin position="273"/>
        <end position="290"/>
    </location>
</feature>
<dbReference type="OrthoDB" id="19419at2759"/>
<feature type="compositionally biased region" description="Acidic residues" evidence="5">
    <location>
        <begin position="230"/>
        <end position="252"/>
    </location>
</feature>
<dbReference type="GO" id="GO:0042393">
    <property type="term" value="F:histone binding"/>
    <property type="evidence" value="ECO:0007669"/>
    <property type="project" value="UniProtKB-ARBA"/>
</dbReference>
<dbReference type="SUPFAM" id="SSF143113">
    <property type="entry name" value="NAP-like"/>
    <property type="match status" value="1"/>
</dbReference>
<evidence type="ECO:0000313" key="7">
    <source>
        <dbReference type="Proteomes" id="UP000708148"/>
    </source>
</evidence>
<dbReference type="Proteomes" id="UP000708148">
    <property type="component" value="Unassembled WGS sequence"/>
</dbReference>
<evidence type="ECO:0000256" key="5">
    <source>
        <dbReference type="SAM" id="MobiDB-lite"/>
    </source>
</evidence>
<feature type="compositionally biased region" description="Basic and acidic residues" evidence="5">
    <location>
        <begin position="1"/>
        <end position="11"/>
    </location>
</feature>
<dbReference type="GO" id="GO:0006334">
    <property type="term" value="P:nucleosome assembly"/>
    <property type="evidence" value="ECO:0007669"/>
    <property type="project" value="InterPro"/>
</dbReference>